<feature type="compositionally biased region" description="Basic and acidic residues" evidence="1">
    <location>
        <begin position="435"/>
        <end position="446"/>
    </location>
</feature>
<dbReference type="EMBL" id="LJIJ01000125">
    <property type="protein sequence ID" value="ODN02088.1"/>
    <property type="molecule type" value="Genomic_DNA"/>
</dbReference>
<evidence type="ECO:0000313" key="2">
    <source>
        <dbReference type="EMBL" id="ODN02088.1"/>
    </source>
</evidence>
<evidence type="ECO:0000256" key="1">
    <source>
        <dbReference type="SAM" id="MobiDB-lite"/>
    </source>
</evidence>
<feature type="compositionally biased region" description="Polar residues" evidence="1">
    <location>
        <begin position="110"/>
        <end position="129"/>
    </location>
</feature>
<name>A0A1D2NA07_ORCCI</name>
<gene>
    <name evidence="2" type="ORF">Ocin01_04605</name>
</gene>
<dbReference type="Proteomes" id="UP000094527">
    <property type="component" value="Unassembled WGS sequence"/>
</dbReference>
<protein>
    <recommendedName>
        <fullName evidence="4">PWWP domain-containing protein</fullName>
    </recommendedName>
</protein>
<feature type="compositionally biased region" description="Low complexity" evidence="1">
    <location>
        <begin position="8"/>
        <end position="38"/>
    </location>
</feature>
<dbReference type="CDD" id="cd05162">
    <property type="entry name" value="PWWP"/>
    <property type="match status" value="1"/>
</dbReference>
<feature type="region of interest" description="Disordered" evidence="1">
    <location>
        <begin position="107"/>
        <end position="149"/>
    </location>
</feature>
<evidence type="ECO:0008006" key="4">
    <source>
        <dbReference type="Google" id="ProtNLM"/>
    </source>
</evidence>
<evidence type="ECO:0000313" key="3">
    <source>
        <dbReference type="Proteomes" id="UP000094527"/>
    </source>
</evidence>
<feature type="region of interest" description="Disordered" evidence="1">
    <location>
        <begin position="315"/>
        <end position="338"/>
    </location>
</feature>
<dbReference type="SUPFAM" id="SSF63748">
    <property type="entry name" value="Tudor/PWWP/MBT"/>
    <property type="match status" value="1"/>
</dbReference>
<feature type="compositionally biased region" description="Polar residues" evidence="1">
    <location>
        <begin position="66"/>
        <end position="89"/>
    </location>
</feature>
<feature type="region of interest" description="Disordered" evidence="1">
    <location>
        <begin position="1"/>
        <end position="90"/>
    </location>
</feature>
<proteinExistence type="predicted"/>
<dbReference type="AlphaFoldDB" id="A0A1D2NA07"/>
<feature type="compositionally biased region" description="Low complexity" evidence="1">
    <location>
        <begin position="317"/>
        <end position="329"/>
    </location>
</feature>
<reference evidence="2 3" key="1">
    <citation type="journal article" date="2016" name="Genome Biol. Evol.">
        <title>Gene Family Evolution Reflects Adaptation to Soil Environmental Stressors in the Genome of the Collembolan Orchesella cincta.</title>
        <authorList>
            <person name="Faddeeva-Vakhrusheva A."/>
            <person name="Derks M.F."/>
            <person name="Anvar S.Y."/>
            <person name="Agamennone V."/>
            <person name="Suring W."/>
            <person name="Smit S."/>
            <person name="van Straalen N.M."/>
            <person name="Roelofs D."/>
        </authorList>
    </citation>
    <scope>NUCLEOTIDE SEQUENCE [LARGE SCALE GENOMIC DNA]</scope>
    <source>
        <tissue evidence="2">Mixed pool</tissue>
    </source>
</reference>
<comment type="caution">
    <text evidence="2">The sequence shown here is derived from an EMBL/GenBank/DDBJ whole genome shotgun (WGS) entry which is preliminary data.</text>
</comment>
<sequence>MPKRKTVSTSSSSSSDWESSSAEESSQSSIDDPSYSSGSKGGKMRKKPRQASLAKGKSLQKKTRKSSTVSKQERNSPVASTSTQLQQPEVESILTNETNVEAENAEVTYSPDQTMNHACSSRSAGQSQRPVRRSKPVPASTVQSASKGRKKTLINEPLFARRTVPVAKPNEEYFEGCLVMGPLLLEGFPPWPGMIRKPGAVYKKELGDPWTKNVREGVVYVQFFQDPTVLRWRTLTLFDPAAPNKCNHRNPAMVVEFEKGIRMAKAAANFSVEARLAKFTLPDDWTNRKFLHLKKPTFRNLLAEIDSLNSGHAKNVTTTQQPTHAAAATPPTPTNGRSVTEIVSSARKRLSESAQRMVREKEEAIKGLERDNSKLTAELETSKAAVRELTLQLNSRKDAKDAKITSLEKMLKAKDNEILKLQTNLKKMTKEKLESEQQLEKMKSDVENMELFDNGT</sequence>
<keyword evidence="3" id="KW-1185">Reference proteome</keyword>
<accession>A0A1D2NA07</accession>
<dbReference type="OrthoDB" id="62853at2759"/>
<organism evidence="2 3">
    <name type="scientific">Orchesella cincta</name>
    <name type="common">Springtail</name>
    <name type="synonym">Podura cincta</name>
    <dbReference type="NCBI Taxonomy" id="48709"/>
    <lineage>
        <taxon>Eukaryota</taxon>
        <taxon>Metazoa</taxon>
        <taxon>Ecdysozoa</taxon>
        <taxon>Arthropoda</taxon>
        <taxon>Hexapoda</taxon>
        <taxon>Collembola</taxon>
        <taxon>Entomobryomorpha</taxon>
        <taxon>Entomobryoidea</taxon>
        <taxon>Orchesellidae</taxon>
        <taxon>Orchesellinae</taxon>
        <taxon>Orchesella</taxon>
    </lineage>
</organism>
<feature type="region of interest" description="Disordered" evidence="1">
    <location>
        <begin position="435"/>
        <end position="456"/>
    </location>
</feature>